<dbReference type="GO" id="GO:0004674">
    <property type="term" value="F:protein serine/threonine kinase activity"/>
    <property type="evidence" value="ECO:0007669"/>
    <property type="project" value="UniProtKB-EC"/>
</dbReference>
<dbReference type="GO" id="GO:0005524">
    <property type="term" value="F:ATP binding"/>
    <property type="evidence" value="ECO:0007669"/>
    <property type="project" value="InterPro"/>
</dbReference>
<dbReference type="SUPFAM" id="SSF56112">
    <property type="entry name" value="Protein kinase-like (PK-like)"/>
    <property type="match status" value="1"/>
</dbReference>
<gene>
    <name evidence="2" type="ORF">KK1_043669</name>
</gene>
<name>A0A151QYI4_CAJCA</name>
<dbReference type="Proteomes" id="UP000075243">
    <property type="component" value="Unassembled WGS sequence"/>
</dbReference>
<dbReference type="AlphaFoldDB" id="A0A151QYI4"/>
<feature type="domain" description="Protein kinase" evidence="1">
    <location>
        <begin position="1"/>
        <end position="159"/>
    </location>
</feature>
<organism evidence="2 3">
    <name type="scientific">Cajanus cajan</name>
    <name type="common">Pigeon pea</name>
    <name type="synonym">Cajanus indicus</name>
    <dbReference type="NCBI Taxonomy" id="3821"/>
    <lineage>
        <taxon>Eukaryota</taxon>
        <taxon>Viridiplantae</taxon>
        <taxon>Streptophyta</taxon>
        <taxon>Embryophyta</taxon>
        <taxon>Tracheophyta</taxon>
        <taxon>Spermatophyta</taxon>
        <taxon>Magnoliopsida</taxon>
        <taxon>eudicotyledons</taxon>
        <taxon>Gunneridae</taxon>
        <taxon>Pentapetalae</taxon>
        <taxon>rosids</taxon>
        <taxon>fabids</taxon>
        <taxon>Fabales</taxon>
        <taxon>Fabaceae</taxon>
        <taxon>Papilionoideae</taxon>
        <taxon>50 kb inversion clade</taxon>
        <taxon>NPAAA clade</taxon>
        <taxon>indigoferoid/millettioid clade</taxon>
        <taxon>Phaseoleae</taxon>
        <taxon>Cajanus</taxon>
    </lineage>
</organism>
<sequence>MLLKGLHCIHEKGVVHCDLKPYNILMFPTWKSQTWNQVKIADFGLAKTREEADAELGLRKLKFRGTACYMSPESVIGVIGTALDIWSLGCIVIEMMTGLDAWNNIESRKDLMLKLALHREAPPIPEGMSWVCKDFLSKCFVKNPTRRSTAAMLLNHPFINSSYDNNMQTSHTDYQTPSQSVTNSSLFSYDLFDYLPRY</sequence>
<dbReference type="InterPro" id="IPR011009">
    <property type="entry name" value="Kinase-like_dom_sf"/>
</dbReference>
<dbReference type="EMBL" id="KQ484406">
    <property type="protein sequence ID" value="KYP35302.1"/>
    <property type="molecule type" value="Genomic_DNA"/>
</dbReference>
<reference evidence="2" key="1">
    <citation type="journal article" date="2012" name="Nat. Biotechnol.">
        <title>Draft genome sequence of pigeonpea (Cajanus cajan), an orphan legume crop of resource-poor farmers.</title>
        <authorList>
            <person name="Varshney R.K."/>
            <person name="Chen W."/>
            <person name="Li Y."/>
            <person name="Bharti A.K."/>
            <person name="Saxena R.K."/>
            <person name="Schlueter J.A."/>
            <person name="Donoghue M.T."/>
            <person name="Azam S."/>
            <person name="Fan G."/>
            <person name="Whaley A.M."/>
            <person name="Farmer A.D."/>
            <person name="Sheridan J."/>
            <person name="Iwata A."/>
            <person name="Tuteja R."/>
            <person name="Penmetsa R.V."/>
            <person name="Wu W."/>
            <person name="Upadhyaya H.D."/>
            <person name="Yang S.P."/>
            <person name="Shah T."/>
            <person name="Saxena K.B."/>
            <person name="Michael T."/>
            <person name="McCombie W.R."/>
            <person name="Yang B."/>
            <person name="Zhang G."/>
            <person name="Yang H."/>
            <person name="Wang J."/>
            <person name="Spillane C."/>
            <person name="Cook D.R."/>
            <person name="May G.D."/>
            <person name="Xu X."/>
            <person name="Jackson S.A."/>
        </authorList>
    </citation>
    <scope>NUCLEOTIDE SEQUENCE [LARGE SCALE GENOMIC DNA]</scope>
</reference>
<dbReference type="PROSITE" id="PS00108">
    <property type="entry name" value="PROTEIN_KINASE_ST"/>
    <property type="match status" value="1"/>
</dbReference>
<dbReference type="InterPro" id="IPR000719">
    <property type="entry name" value="Prot_kinase_dom"/>
</dbReference>
<dbReference type="GO" id="GO:0007165">
    <property type="term" value="P:signal transduction"/>
    <property type="evidence" value="ECO:0007669"/>
    <property type="project" value="TreeGrafter"/>
</dbReference>
<proteinExistence type="predicted"/>
<dbReference type="STRING" id="3821.A0A151QYI4"/>
<dbReference type="PROSITE" id="PS50011">
    <property type="entry name" value="PROTEIN_KINASE_DOM"/>
    <property type="match status" value="1"/>
</dbReference>
<dbReference type="SMART" id="SM00220">
    <property type="entry name" value="S_TKc"/>
    <property type="match status" value="1"/>
</dbReference>
<dbReference type="InterPro" id="IPR008271">
    <property type="entry name" value="Ser/Thr_kinase_AS"/>
</dbReference>
<evidence type="ECO:0000259" key="1">
    <source>
        <dbReference type="PROSITE" id="PS50011"/>
    </source>
</evidence>
<keyword evidence="2" id="KW-0418">Kinase</keyword>
<dbReference type="PANTHER" id="PTHR48011">
    <property type="entry name" value="CCR4-NOT TRANSCRIPTIONAL COMPLEX SUBUNIT CAF120-RELATED"/>
    <property type="match status" value="1"/>
</dbReference>
<dbReference type="PANTHER" id="PTHR48011:SF51">
    <property type="entry name" value="PROTEIN KINASE SUPERFAMILY PROTEIN"/>
    <property type="match status" value="1"/>
</dbReference>
<accession>A0A151QYI4</accession>
<dbReference type="OMA" id="KHERRCT"/>
<dbReference type="EC" id="2.7.11.1" evidence="2"/>
<evidence type="ECO:0000313" key="2">
    <source>
        <dbReference type="EMBL" id="KYP35302.1"/>
    </source>
</evidence>
<keyword evidence="2" id="KW-0808">Transferase</keyword>
<dbReference type="Gramene" id="C.cajan_45030.t">
    <property type="protein sequence ID" value="C.cajan_45030.t.cds1"/>
    <property type="gene ID" value="C.cajan_45030"/>
</dbReference>
<evidence type="ECO:0000313" key="3">
    <source>
        <dbReference type="Proteomes" id="UP000075243"/>
    </source>
</evidence>
<protein>
    <submittedName>
        <fullName evidence="2">Serine/threonine-protein kinase BCK1/SLK1/SSP31</fullName>
        <ecNumber evidence="2">2.7.11.1</ecNumber>
    </submittedName>
</protein>
<dbReference type="Pfam" id="PF00069">
    <property type="entry name" value="Pkinase"/>
    <property type="match status" value="1"/>
</dbReference>
<keyword evidence="3" id="KW-1185">Reference proteome</keyword>
<dbReference type="InterPro" id="IPR052751">
    <property type="entry name" value="Plant_MAPKKK"/>
</dbReference>
<dbReference type="Gene3D" id="1.10.510.10">
    <property type="entry name" value="Transferase(Phosphotransferase) domain 1"/>
    <property type="match status" value="1"/>
</dbReference>